<organism evidence="1 2">
    <name type="scientific">Ruminococcus albus (strain ATCC 27210 / DSM 20455 / JCM 14654 / NCDO 2250 / 7)</name>
    <dbReference type="NCBI Taxonomy" id="697329"/>
    <lineage>
        <taxon>Bacteria</taxon>
        <taxon>Bacillati</taxon>
        <taxon>Bacillota</taxon>
        <taxon>Clostridia</taxon>
        <taxon>Eubacteriales</taxon>
        <taxon>Oscillospiraceae</taxon>
        <taxon>Ruminococcus</taxon>
    </lineage>
</organism>
<reference evidence="1 2" key="1">
    <citation type="journal article" date="2011" name="J. Bacteriol.">
        <title>Complete genome of the cellulolytic ruminal bacterium Ruminococcus albus 7.</title>
        <authorList>
            <person name="Suen G."/>
            <person name="Stevenson D.M."/>
            <person name="Bruce D.C."/>
            <person name="Chertkov O."/>
            <person name="Copeland A."/>
            <person name="Cheng J.F."/>
            <person name="Detter C."/>
            <person name="Detter J.C."/>
            <person name="Goodwin L.A."/>
            <person name="Han C.S."/>
            <person name="Hauser L.J."/>
            <person name="Ivanova N.N."/>
            <person name="Kyrpides N.C."/>
            <person name="Land M.L."/>
            <person name="Lapidus A."/>
            <person name="Lucas S."/>
            <person name="Ovchinnikova G."/>
            <person name="Pitluck S."/>
            <person name="Tapia R."/>
            <person name="Woyke T."/>
            <person name="Boyum J."/>
            <person name="Mead D."/>
            <person name="Weimer P.J."/>
        </authorList>
    </citation>
    <scope>NUCLEOTIDE SEQUENCE [LARGE SCALE GENOMIC DNA]</scope>
    <source>
        <strain evidence="2">ATCC 27210 / DSM 20455 / JCM 14654 / NCDO 2250 / 7</strain>
    </source>
</reference>
<name>E6UGR7_RUMA7</name>
<dbReference type="Proteomes" id="UP000006919">
    <property type="component" value="Chromosome"/>
</dbReference>
<gene>
    <name evidence="1" type="ordered locus">Rumal_3266</name>
</gene>
<evidence type="ECO:0000313" key="2">
    <source>
        <dbReference type="Proteomes" id="UP000006919"/>
    </source>
</evidence>
<evidence type="ECO:0000313" key="1">
    <source>
        <dbReference type="EMBL" id="ADU23729.1"/>
    </source>
</evidence>
<proteinExistence type="predicted"/>
<accession>E6UGR7</accession>
<dbReference type="STRING" id="697329.Rumal_3266"/>
<protein>
    <submittedName>
        <fullName evidence="1">Uncharacterized protein</fullName>
    </submittedName>
</protein>
<dbReference type="EMBL" id="CP002403">
    <property type="protein sequence ID" value="ADU23729.1"/>
    <property type="molecule type" value="Genomic_DNA"/>
</dbReference>
<dbReference type="AlphaFoldDB" id="E6UGR7"/>
<sequence length="53" mass="6230">MKDYIVVFMFKGLCFHERTRVYGVNDRRQAIQIVKDHYGSGNIKILSAKILKE</sequence>
<dbReference type="HOGENOM" id="CLU_3065883_0_0_9"/>
<dbReference type="RefSeq" id="WP_013499834.1">
    <property type="nucleotide sequence ID" value="NC_014833.1"/>
</dbReference>
<dbReference type="KEGG" id="ral:Rumal_3266"/>